<dbReference type="AlphaFoldDB" id="A0AAN4ZLK9"/>
<proteinExistence type="predicted"/>
<feature type="non-terminal residue" evidence="1">
    <location>
        <position position="1"/>
    </location>
</feature>
<reference evidence="2" key="1">
    <citation type="submission" date="2022-10" db="EMBL/GenBank/DDBJ databases">
        <title>Genome assembly of Pristionchus species.</title>
        <authorList>
            <person name="Yoshida K."/>
            <person name="Sommer R.J."/>
        </authorList>
    </citation>
    <scope>NUCLEOTIDE SEQUENCE [LARGE SCALE GENOMIC DNA]</scope>
    <source>
        <strain evidence="2">RS5460</strain>
    </source>
</reference>
<dbReference type="Proteomes" id="UP001328107">
    <property type="component" value="Unassembled WGS sequence"/>
</dbReference>
<gene>
    <name evidence="1" type="ORF">PMAYCL1PPCAC_10843</name>
</gene>
<keyword evidence="2" id="KW-1185">Reference proteome</keyword>
<sequence>SILYLVAPTFVFTANQKLLNALLNESNYVGDVRPMNANGGPLVITIIPNKFFLLTIVSCRLPKSASGYLTLSTIDRSLIANSSQNRVGWSM</sequence>
<organism evidence="1 2">
    <name type="scientific">Pristionchus mayeri</name>
    <dbReference type="NCBI Taxonomy" id="1317129"/>
    <lineage>
        <taxon>Eukaryota</taxon>
        <taxon>Metazoa</taxon>
        <taxon>Ecdysozoa</taxon>
        <taxon>Nematoda</taxon>
        <taxon>Chromadorea</taxon>
        <taxon>Rhabditida</taxon>
        <taxon>Rhabditina</taxon>
        <taxon>Diplogasteromorpha</taxon>
        <taxon>Diplogasteroidea</taxon>
        <taxon>Neodiplogasteridae</taxon>
        <taxon>Pristionchus</taxon>
    </lineage>
</organism>
<evidence type="ECO:0000313" key="2">
    <source>
        <dbReference type="Proteomes" id="UP001328107"/>
    </source>
</evidence>
<protein>
    <submittedName>
        <fullName evidence="1">Uncharacterized protein</fullName>
    </submittedName>
</protein>
<accession>A0AAN4ZLK9</accession>
<dbReference type="EMBL" id="BTRK01000003">
    <property type="protein sequence ID" value="GMR40648.1"/>
    <property type="molecule type" value="Genomic_DNA"/>
</dbReference>
<comment type="caution">
    <text evidence="1">The sequence shown here is derived from an EMBL/GenBank/DDBJ whole genome shotgun (WGS) entry which is preliminary data.</text>
</comment>
<name>A0AAN4ZLK9_9BILA</name>
<evidence type="ECO:0000313" key="1">
    <source>
        <dbReference type="EMBL" id="GMR40648.1"/>
    </source>
</evidence>